<reference evidence="1 2" key="1">
    <citation type="journal article" date="2014" name="Nat. Commun.">
        <title>Klebsormidium flaccidum genome reveals primary factors for plant terrestrial adaptation.</title>
        <authorList>
            <person name="Hori K."/>
            <person name="Maruyama F."/>
            <person name="Fujisawa T."/>
            <person name="Togashi T."/>
            <person name="Yamamoto N."/>
            <person name="Seo M."/>
            <person name="Sato S."/>
            <person name="Yamada T."/>
            <person name="Mori H."/>
            <person name="Tajima N."/>
            <person name="Moriyama T."/>
            <person name="Ikeuchi M."/>
            <person name="Watanabe M."/>
            <person name="Wada H."/>
            <person name="Kobayashi K."/>
            <person name="Saito M."/>
            <person name="Masuda T."/>
            <person name="Sasaki-Sekimoto Y."/>
            <person name="Mashiguchi K."/>
            <person name="Awai K."/>
            <person name="Shimojima M."/>
            <person name="Masuda S."/>
            <person name="Iwai M."/>
            <person name="Nobusawa T."/>
            <person name="Narise T."/>
            <person name="Kondo S."/>
            <person name="Saito H."/>
            <person name="Sato R."/>
            <person name="Murakawa M."/>
            <person name="Ihara Y."/>
            <person name="Oshima-Yamada Y."/>
            <person name="Ohtaka K."/>
            <person name="Satoh M."/>
            <person name="Sonobe K."/>
            <person name="Ishii M."/>
            <person name="Ohtani R."/>
            <person name="Kanamori-Sato M."/>
            <person name="Honoki R."/>
            <person name="Miyazaki D."/>
            <person name="Mochizuki H."/>
            <person name="Umetsu J."/>
            <person name="Higashi K."/>
            <person name="Shibata D."/>
            <person name="Kamiya Y."/>
            <person name="Sato N."/>
            <person name="Nakamura Y."/>
            <person name="Tabata S."/>
            <person name="Ida S."/>
            <person name="Kurokawa K."/>
            <person name="Ohta H."/>
        </authorList>
    </citation>
    <scope>NUCLEOTIDE SEQUENCE [LARGE SCALE GENOMIC DNA]</scope>
    <source>
        <strain evidence="1 2">NIES-2285</strain>
    </source>
</reference>
<dbReference type="Proteomes" id="UP000054558">
    <property type="component" value="Unassembled WGS sequence"/>
</dbReference>
<name>A0A1Y1I7Y7_KLENI</name>
<evidence type="ECO:0000313" key="1">
    <source>
        <dbReference type="EMBL" id="GAQ87060.1"/>
    </source>
</evidence>
<keyword evidence="2" id="KW-1185">Reference proteome</keyword>
<organism evidence="1 2">
    <name type="scientific">Klebsormidium nitens</name>
    <name type="common">Green alga</name>
    <name type="synonym">Ulothrix nitens</name>
    <dbReference type="NCBI Taxonomy" id="105231"/>
    <lineage>
        <taxon>Eukaryota</taxon>
        <taxon>Viridiplantae</taxon>
        <taxon>Streptophyta</taxon>
        <taxon>Klebsormidiophyceae</taxon>
        <taxon>Klebsormidiales</taxon>
        <taxon>Klebsormidiaceae</taxon>
        <taxon>Klebsormidium</taxon>
    </lineage>
</organism>
<protein>
    <submittedName>
        <fullName evidence="1">Kinesin-like protein</fullName>
    </submittedName>
</protein>
<evidence type="ECO:0000313" key="2">
    <source>
        <dbReference type="Proteomes" id="UP000054558"/>
    </source>
</evidence>
<gene>
    <name evidence="1" type="ORF">KFL_003280150</name>
</gene>
<proteinExistence type="predicted"/>
<accession>A0A1Y1I7Y7</accession>
<dbReference type="AlphaFoldDB" id="A0A1Y1I7Y7"/>
<dbReference type="EMBL" id="DF237277">
    <property type="protein sequence ID" value="GAQ87060.1"/>
    <property type="molecule type" value="Genomic_DNA"/>
</dbReference>
<sequence length="98" mass="10972">MQNTLPWVGRATRIQQGCARTSSVASAAKQAKARRSSRMTQLLIGNVFGTPMIADREAWDLSTKMDQKLEHLFPGRARHVARVEARSTHKDVKKVSIQ</sequence>